<dbReference type="OrthoDB" id="543934at2759"/>
<evidence type="ECO:0000313" key="3">
    <source>
        <dbReference type="EMBL" id="PTQ26579.1"/>
    </source>
</evidence>
<dbReference type="SUPFAM" id="SSF53335">
    <property type="entry name" value="S-adenosyl-L-methionine-dependent methyltransferases"/>
    <property type="match status" value="1"/>
</dbReference>
<dbReference type="InterPro" id="IPR029063">
    <property type="entry name" value="SAM-dependent_MTases_sf"/>
</dbReference>
<keyword evidence="4" id="KW-1185">Reference proteome</keyword>
<evidence type="ECO:0008006" key="5">
    <source>
        <dbReference type="Google" id="ProtNLM"/>
    </source>
</evidence>
<keyword evidence="1" id="KW-0489">Methyltransferase</keyword>
<dbReference type="Gene3D" id="3.40.50.150">
    <property type="entry name" value="Vaccinia Virus protein VP39"/>
    <property type="match status" value="1"/>
</dbReference>
<name>A0A2R6VYB0_MARPO</name>
<dbReference type="AlphaFoldDB" id="A0A2R6VYB0"/>
<proteinExistence type="predicted"/>
<dbReference type="EMBL" id="KZ773446">
    <property type="protein sequence ID" value="PTQ26579.1"/>
    <property type="molecule type" value="Genomic_DNA"/>
</dbReference>
<gene>
    <name evidence="3" type="ORF">MARPO_0938s0001</name>
</gene>
<sequence length="580" mass="63347">MAARIEQLEQRLAAMAGTGASSSTFHEGEDFPYLASAAQVEASVAVTRGAAQAPEPRGATRELDPQRAATLCERGSITTTSAEIGETIGEELSSTTPSSNESTWQAAAARMESFPARPAIDRERVVPGVCMVDNRSGVFRLVSATGQVYVPARVLLDFGAQPLMLGKIACISLGVRRFELEPCPFQIQTSLGGTSDRYYKMTRERISVQLRHGHAQDSSQFGVRAVVTSAESYDVLVGGAVLYPMGFRMDYWMETAAYRPGWKSGDERMSELPVRFISQDRPLGSSPAVLASIAGFSGVLTWPDDLLEGNRSAEDTPVYEEVEEMVSVAAAVSSSLDVPLWGSCHALQQEADRLVKKAWREAFLPAEAERVLGGRLRFPLLLPQSAVRGYQKALPSDISLLGAPDLDRVGHIDLVISGWPCQGHTRAGHGAGLHDPRSRMFGEMLRVLRHFQEQRTRSPAYILENVPLLGDTRAQLMASVHEVRAWIGSAVLLDAARVGSRAHRARLWWTNLVPREILRHAYDSVHRDPTLTVDRILDVSRYSQVVRVADRSPMALVNHVGQASDGFAYVGQLSGITCIS</sequence>
<protein>
    <recommendedName>
        <fullName evidence="5">DNA (cytosine-5-)-methyltransferase</fullName>
    </recommendedName>
</protein>
<evidence type="ECO:0000313" key="4">
    <source>
        <dbReference type="Proteomes" id="UP000244005"/>
    </source>
</evidence>
<dbReference type="Pfam" id="PF00145">
    <property type="entry name" value="DNA_methylase"/>
    <property type="match status" value="1"/>
</dbReference>
<keyword evidence="2" id="KW-0808">Transferase</keyword>
<organism evidence="3 4">
    <name type="scientific">Marchantia polymorpha</name>
    <name type="common">Common liverwort</name>
    <name type="synonym">Marchantia aquatica</name>
    <dbReference type="NCBI Taxonomy" id="3197"/>
    <lineage>
        <taxon>Eukaryota</taxon>
        <taxon>Viridiplantae</taxon>
        <taxon>Streptophyta</taxon>
        <taxon>Embryophyta</taxon>
        <taxon>Marchantiophyta</taxon>
        <taxon>Marchantiopsida</taxon>
        <taxon>Marchantiidae</taxon>
        <taxon>Marchantiales</taxon>
        <taxon>Marchantiaceae</taxon>
        <taxon>Marchantia</taxon>
    </lineage>
</organism>
<dbReference type="GO" id="GO:0032259">
    <property type="term" value="P:methylation"/>
    <property type="evidence" value="ECO:0007669"/>
    <property type="project" value="UniProtKB-KW"/>
</dbReference>
<evidence type="ECO:0000256" key="1">
    <source>
        <dbReference type="ARBA" id="ARBA00022603"/>
    </source>
</evidence>
<dbReference type="GO" id="GO:0008168">
    <property type="term" value="F:methyltransferase activity"/>
    <property type="evidence" value="ECO:0007669"/>
    <property type="project" value="UniProtKB-KW"/>
</dbReference>
<accession>A0A2R6VYB0</accession>
<evidence type="ECO:0000256" key="2">
    <source>
        <dbReference type="ARBA" id="ARBA00022679"/>
    </source>
</evidence>
<dbReference type="Proteomes" id="UP000244005">
    <property type="component" value="Unassembled WGS sequence"/>
</dbReference>
<dbReference type="InterPro" id="IPR001525">
    <property type="entry name" value="C5_MeTfrase"/>
</dbReference>
<reference evidence="4" key="1">
    <citation type="journal article" date="2017" name="Cell">
        <title>Insights into land plant evolution garnered from the Marchantia polymorpha genome.</title>
        <authorList>
            <person name="Bowman J.L."/>
            <person name="Kohchi T."/>
            <person name="Yamato K.T."/>
            <person name="Jenkins J."/>
            <person name="Shu S."/>
            <person name="Ishizaki K."/>
            <person name="Yamaoka S."/>
            <person name="Nishihama R."/>
            <person name="Nakamura Y."/>
            <person name="Berger F."/>
            <person name="Adam C."/>
            <person name="Aki S.S."/>
            <person name="Althoff F."/>
            <person name="Araki T."/>
            <person name="Arteaga-Vazquez M.A."/>
            <person name="Balasubrmanian S."/>
            <person name="Barry K."/>
            <person name="Bauer D."/>
            <person name="Boehm C.R."/>
            <person name="Briginshaw L."/>
            <person name="Caballero-Perez J."/>
            <person name="Catarino B."/>
            <person name="Chen F."/>
            <person name="Chiyoda S."/>
            <person name="Chovatia M."/>
            <person name="Davies K.M."/>
            <person name="Delmans M."/>
            <person name="Demura T."/>
            <person name="Dierschke T."/>
            <person name="Dolan L."/>
            <person name="Dorantes-Acosta A.E."/>
            <person name="Eklund D.M."/>
            <person name="Florent S.N."/>
            <person name="Flores-Sandoval E."/>
            <person name="Fujiyama A."/>
            <person name="Fukuzawa H."/>
            <person name="Galik B."/>
            <person name="Grimanelli D."/>
            <person name="Grimwood J."/>
            <person name="Grossniklaus U."/>
            <person name="Hamada T."/>
            <person name="Haseloff J."/>
            <person name="Hetherington A.J."/>
            <person name="Higo A."/>
            <person name="Hirakawa Y."/>
            <person name="Hundley H.N."/>
            <person name="Ikeda Y."/>
            <person name="Inoue K."/>
            <person name="Inoue S.I."/>
            <person name="Ishida S."/>
            <person name="Jia Q."/>
            <person name="Kakita M."/>
            <person name="Kanazawa T."/>
            <person name="Kawai Y."/>
            <person name="Kawashima T."/>
            <person name="Kennedy M."/>
            <person name="Kinose K."/>
            <person name="Kinoshita T."/>
            <person name="Kohara Y."/>
            <person name="Koide E."/>
            <person name="Komatsu K."/>
            <person name="Kopischke S."/>
            <person name="Kubo M."/>
            <person name="Kyozuka J."/>
            <person name="Lagercrantz U."/>
            <person name="Lin S.S."/>
            <person name="Lindquist E."/>
            <person name="Lipzen A.M."/>
            <person name="Lu C.W."/>
            <person name="De Luna E."/>
            <person name="Martienssen R.A."/>
            <person name="Minamino N."/>
            <person name="Mizutani M."/>
            <person name="Mizutani M."/>
            <person name="Mochizuki N."/>
            <person name="Monte I."/>
            <person name="Mosher R."/>
            <person name="Nagasaki H."/>
            <person name="Nakagami H."/>
            <person name="Naramoto S."/>
            <person name="Nishitani K."/>
            <person name="Ohtani M."/>
            <person name="Okamoto T."/>
            <person name="Okumura M."/>
            <person name="Phillips J."/>
            <person name="Pollak B."/>
            <person name="Reinders A."/>
            <person name="Rovekamp M."/>
            <person name="Sano R."/>
            <person name="Sawa S."/>
            <person name="Schmid M.W."/>
            <person name="Shirakawa M."/>
            <person name="Solano R."/>
            <person name="Spunde A."/>
            <person name="Suetsugu N."/>
            <person name="Sugano S."/>
            <person name="Sugiyama A."/>
            <person name="Sun R."/>
            <person name="Suzuki Y."/>
            <person name="Takenaka M."/>
            <person name="Takezawa D."/>
            <person name="Tomogane H."/>
            <person name="Tsuzuki M."/>
            <person name="Ueda T."/>
            <person name="Umeda M."/>
            <person name="Ward J.M."/>
            <person name="Watanabe Y."/>
            <person name="Yazaki K."/>
            <person name="Yokoyama R."/>
            <person name="Yoshitake Y."/>
            <person name="Yotsui I."/>
            <person name="Zachgo S."/>
            <person name="Schmutz J."/>
        </authorList>
    </citation>
    <scope>NUCLEOTIDE SEQUENCE [LARGE SCALE GENOMIC DNA]</scope>
    <source>
        <strain evidence="4">Tak-1</strain>
    </source>
</reference>